<dbReference type="EMBL" id="JAEVFJ010000001">
    <property type="protein sequence ID" value="KAH8107687.1"/>
    <property type="molecule type" value="Genomic_DNA"/>
</dbReference>
<dbReference type="PROSITE" id="PS50181">
    <property type="entry name" value="FBOX"/>
    <property type="match status" value="1"/>
</dbReference>
<dbReference type="Proteomes" id="UP000813824">
    <property type="component" value="Unassembled WGS sequence"/>
</dbReference>
<reference evidence="2" key="1">
    <citation type="journal article" date="2021" name="New Phytol.">
        <title>Evolutionary innovations through gain and loss of genes in the ectomycorrhizal Boletales.</title>
        <authorList>
            <person name="Wu G."/>
            <person name="Miyauchi S."/>
            <person name="Morin E."/>
            <person name="Kuo A."/>
            <person name="Drula E."/>
            <person name="Varga T."/>
            <person name="Kohler A."/>
            <person name="Feng B."/>
            <person name="Cao Y."/>
            <person name="Lipzen A."/>
            <person name="Daum C."/>
            <person name="Hundley H."/>
            <person name="Pangilinan J."/>
            <person name="Johnson J."/>
            <person name="Barry K."/>
            <person name="LaButti K."/>
            <person name="Ng V."/>
            <person name="Ahrendt S."/>
            <person name="Min B."/>
            <person name="Choi I.G."/>
            <person name="Park H."/>
            <person name="Plett J.M."/>
            <person name="Magnuson J."/>
            <person name="Spatafora J.W."/>
            <person name="Nagy L.G."/>
            <person name="Henrissat B."/>
            <person name="Grigoriev I.V."/>
            <person name="Yang Z.L."/>
            <person name="Xu J."/>
            <person name="Martin F.M."/>
        </authorList>
    </citation>
    <scope>NUCLEOTIDE SEQUENCE</scope>
    <source>
        <strain evidence="2">KKN 215</strain>
    </source>
</reference>
<gene>
    <name evidence="2" type="ORF">BXZ70DRAFT_1003132</name>
</gene>
<dbReference type="AlphaFoldDB" id="A0A8K0XUH7"/>
<dbReference type="Pfam" id="PF00646">
    <property type="entry name" value="F-box"/>
    <property type="match status" value="1"/>
</dbReference>
<accession>A0A8K0XUH7</accession>
<dbReference type="InterPro" id="IPR001810">
    <property type="entry name" value="F-box_dom"/>
</dbReference>
<proteinExistence type="predicted"/>
<dbReference type="SMART" id="SM00256">
    <property type="entry name" value="FBOX"/>
    <property type="match status" value="1"/>
</dbReference>
<comment type="caution">
    <text evidence="2">The sequence shown here is derived from an EMBL/GenBank/DDBJ whole genome shotgun (WGS) entry which is preliminary data.</text>
</comment>
<protein>
    <recommendedName>
        <fullName evidence="1">F-box domain-containing protein</fullName>
    </recommendedName>
</protein>
<evidence type="ECO:0000259" key="1">
    <source>
        <dbReference type="PROSITE" id="PS50181"/>
    </source>
</evidence>
<feature type="domain" description="F-box" evidence="1">
    <location>
        <begin position="1"/>
        <end position="48"/>
    </location>
</feature>
<keyword evidence="3" id="KW-1185">Reference proteome</keyword>
<name>A0A8K0XUH7_9AGAR</name>
<dbReference type="OrthoDB" id="2745718at2759"/>
<evidence type="ECO:0000313" key="2">
    <source>
        <dbReference type="EMBL" id="KAH8107687.1"/>
    </source>
</evidence>
<evidence type="ECO:0000313" key="3">
    <source>
        <dbReference type="Proteomes" id="UP000813824"/>
    </source>
</evidence>
<dbReference type="CDD" id="cd09917">
    <property type="entry name" value="F-box_SF"/>
    <property type="match status" value="1"/>
</dbReference>
<dbReference type="Gene3D" id="1.20.1280.50">
    <property type="match status" value="1"/>
</dbReference>
<dbReference type="SUPFAM" id="SSF81383">
    <property type="entry name" value="F-box domain"/>
    <property type="match status" value="1"/>
</dbReference>
<organism evidence="2 3">
    <name type="scientific">Cristinia sonorae</name>
    <dbReference type="NCBI Taxonomy" id="1940300"/>
    <lineage>
        <taxon>Eukaryota</taxon>
        <taxon>Fungi</taxon>
        <taxon>Dikarya</taxon>
        <taxon>Basidiomycota</taxon>
        <taxon>Agaricomycotina</taxon>
        <taxon>Agaricomycetes</taxon>
        <taxon>Agaricomycetidae</taxon>
        <taxon>Agaricales</taxon>
        <taxon>Pleurotineae</taxon>
        <taxon>Stephanosporaceae</taxon>
        <taxon>Cristinia</taxon>
    </lineage>
</organism>
<dbReference type="InterPro" id="IPR036047">
    <property type="entry name" value="F-box-like_dom_sf"/>
</dbReference>
<sequence>MVVQQLPNELLEQILIYSDLQTIARFRRVSKRFNQVVAASITVQYKLELEIDCLEDAPSQAMAVGDRLLTLEKYRASWTRRSLPFTKKRVLLRNIDHINASCSGEYCAFLNAQRHLEVHRKSPAGTQTPEGALWSITDLRIPTGIERIHAFWIDHKENLLAILVWRDNDGCIVYLRDWVSGDDHPQANFPILRLSRPGAIPNGAHSEKELLYVRLVRPLRKTTCMIFNWKSGDRLLSISSATCMSLYQLSTRYLLIAHDTRTAPFTLSIIDFDATKTNKDRTVNILRVKKVCQLTFPEKRGNFCASITNIIDWRPQRTLQEQSIPFSPRDGIIIISAEYTDVGRISEYPTCLVSCSTLLNLIELARENGRDVLAWEEWGPPNTRLWNMVVGFTGHLGFFGMRGFVFHNRVDQLQGWSQTFLDISLYDFGKIGVRKHREDMAAGLADPRVYMSESSRYGGIVIFKDRNLTTRLPARVMYLTLPI</sequence>